<protein>
    <submittedName>
        <fullName evidence="2">Uncharacterized protein</fullName>
    </submittedName>
</protein>
<evidence type="ECO:0000313" key="2">
    <source>
        <dbReference type="EMBL" id="MDP0590391.1"/>
    </source>
</evidence>
<feature type="transmembrane region" description="Helical" evidence="1">
    <location>
        <begin position="37"/>
        <end position="62"/>
    </location>
</feature>
<keyword evidence="1" id="KW-0472">Membrane</keyword>
<evidence type="ECO:0000256" key="1">
    <source>
        <dbReference type="SAM" id="Phobius"/>
    </source>
</evidence>
<name>A0AA90P1F8_9GAMM</name>
<evidence type="ECO:0000313" key="3">
    <source>
        <dbReference type="Proteomes" id="UP001178148"/>
    </source>
</evidence>
<proteinExistence type="predicted"/>
<keyword evidence="1" id="KW-0812">Transmembrane</keyword>
<organism evidence="2 3">
    <name type="scientific">Candidatus Endonucleibacter bathymodioli</name>
    <dbReference type="NCBI Taxonomy" id="539814"/>
    <lineage>
        <taxon>Bacteria</taxon>
        <taxon>Pseudomonadati</taxon>
        <taxon>Pseudomonadota</taxon>
        <taxon>Gammaproteobacteria</taxon>
        <taxon>Oceanospirillales</taxon>
        <taxon>Endozoicomonadaceae</taxon>
        <taxon>Candidatus Endonucleibacter</taxon>
    </lineage>
</organism>
<gene>
    <name evidence="2" type="ORF">QS748_14850</name>
</gene>
<dbReference type="Proteomes" id="UP001178148">
    <property type="component" value="Unassembled WGS sequence"/>
</dbReference>
<accession>A0AA90P1F8</accession>
<keyword evidence="3" id="KW-1185">Reference proteome</keyword>
<feature type="non-terminal residue" evidence="2">
    <location>
        <position position="1"/>
    </location>
</feature>
<keyword evidence="1" id="KW-1133">Transmembrane helix</keyword>
<reference evidence="2 3" key="1">
    <citation type="journal article" date="2023" name="bioRxiv">
        <title>An intranuclear bacterial parasite of deep-sea mussels expresses apoptosis inhibitors acquired from its host.</title>
        <authorList>
            <person name="Gonzalez Porras M.A."/>
            <person name="Assie A."/>
            <person name="Tietjen M."/>
            <person name="Violette M."/>
            <person name="Kleiner M."/>
            <person name="Gruber-Vodicka H."/>
            <person name="Dubilier N."/>
            <person name="Leisch N."/>
        </authorList>
    </citation>
    <scope>NUCLEOTIDE SEQUENCE [LARGE SCALE GENOMIC DNA]</scope>
    <source>
        <strain evidence="2">IAP13</strain>
    </source>
</reference>
<dbReference type="EMBL" id="JASXSV010000063">
    <property type="protein sequence ID" value="MDP0590391.1"/>
    <property type="molecule type" value="Genomic_DNA"/>
</dbReference>
<sequence>ITNCNILHGKIKTFPNNTSGISFTVLSVRYLEKTSPWLLSSLNIAVTNVLTPILIVAFSSIYPQK</sequence>
<dbReference type="AlphaFoldDB" id="A0AA90P1F8"/>
<comment type="caution">
    <text evidence="2">The sequence shown here is derived from an EMBL/GenBank/DDBJ whole genome shotgun (WGS) entry which is preliminary data.</text>
</comment>